<dbReference type="OrthoDB" id="256105at2"/>
<reference evidence="2 3" key="1">
    <citation type="submission" date="2019-11" db="EMBL/GenBank/DDBJ databases">
        <title>The genome sequence of Methylocystis heyeri.</title>
        <authorList>
            <person name="Oshkin I.Y."/>
            <person name="Miroshnikov K."/>
            <person name="Dedysh S.N."/>
        </authorList>
    </citation>
    <scope>NUCLEOTIDE SEQUENCE [LARGE SCALE GENOMIC DNA]</scope>
    <source>
        <strain evidence="2 3">H2</strain>
    </source>
</reference>
<evidence type="ECO:0000313" key="3">
    <source>
        <dbReference type="Proteomes" id="UP000309061"/>
    </source>
</evidence>
<evidence type="ECO:0000259" key="1">
    <source>
        <dbReference type="SMART" id="SM00421"/>
    </source>
</evidence>
<dbReference type="GO" id="GO:0003677">
    <property type="term" value="F:DNA binding"/>
    <property type="evidence" value="ECO:0007669"/>
    <property type="project" value="InterPro"/>
</dbReference>
<keyword evidence="3" id="KW-1185">Reference proteome</keyword>
<organism evidence="2 3">
    <name type="scientific">Methylocystis heyeri</name>
    <dbReference type="NCBI Taxonomy" id="391905"/>
    <lineage>
        <taxon>Bacteria</taxon>
        <taxon>Pseudomonadati</taxon>
        <taxon>Pseudomonadota</taxon>
        <taxon>Alphaproteobacteria</taxon>
        <taxon>Hyphomicrobiales</taxon>
        <taxon>Methylocystaceae</taxon>
        <taxon>Methylocystis</taxon>
    </lineage>
</organism>
<protein>
    <submittedName>
        <fullName evidence="2">LuxR family transcriptional regulator</fullName>
    </submittedName>
</protein>
<dbReference type="Gene3D" id="1.10.10.10">
    <property type="entry name" value="Winged helix-like DNA-binding domain superfamily/Winged helix DNA-binding domain"/>
    <property type="match status" value="1"/>
</dbReference>
<dbReference type="SMART" id="SM00421">
    <property type="entry name" value="HTH_LUXR"/>
    <property type="match status" value="1"/>
</dbReference>
<dbReference type="SUPFAM" id="SSF46894">
    <property type="entry name" value="C-terminal effector domain of the bipartite response regulators"/>
    <property type="match status" value="1"/>
</dbReference>
<dbReference type="Pfam" id="PF00196">
    <property type="entry name" value="GerE"/>
    <property type="match status" value="1"/>
</dbReference>
<evidence type="ECO:0000313" key="2">
    <source>
        <dbReference type="EMBL" id="QGM44592.1"/>
    </source>
</evidence>
<name>A0A6B8KAS4_9HYPH</name>
<gene>
    <name evidence="2" type="ORF">H2LOC_002190</name>
</gene>
<dbReference type="GO" id="GO:0006355">
    <property type="term" value="P:regulation of DNA-templated transcription"/>
    <property type="evidence" value="ECO:0007669"/>
    <property type="project" value="InterPro"/>
</dbReference>
<dbReference type="InterPro" id="IPR000792">
    <property type="entry name" value="Tscrpt_reg_LuxR_C"/>
</dbReference>
<dbReference type="AlphaFoldDB" id="A0A6B8KAS4"/>
<dbReference type="InterPro" id="IPR036388">
    <property type="entry name" value="WH-like_DNA-bd_sf"/>
</dbReference>
<dbReference type="RefSeq" id="WP_136494891.1">
    <property type="nucleotide sequence ID" value="NZ_CP046052.1"/>
</dbReference>
<sequence>MTLMDLTIQDEIHRLWDELADYGANQSGEAVTRLMQRLCGYGDAWNATWAGAIRLDGDRDDPLGGWRVGAVQALQPIAPHPDEGHFREILRIWDRREIDPSFLLPMRDVGKFRAYSFRRDLPEEWFESSFYRHHYASVGVFDAAFVAFPLNDDSESHFGFYSGRAFTDKEIELFSYALRGIKWFHRHLMLGRGLLVASTTLTAAERRVLNFLLTDTSEKDIGRQLSMASSTVHQYVIQIYRKFGVNSRAGLMSLWLNRAG</sequence>
<proteinExistence type="predicted"/>
<dbReference type="EMBL" id="CP046052">
    <property type="protein sequence ID" value="QGM44592.1"/>
    <property type="molecule type" value="Genomic_DNA"/>
</dbReference>
<feature type="domain" description="HTH luxR-type" evidence="1">
    <location>
        <begin position="198"/>
        <end position="255"/>
    </location>
</feature>
<dbReference type="KEGG" id="mhey:H2LOC_002190"/>
<dbReference type="Proteomes" id="UP000309061">
    <property type="component" value="Chromosome"/>
</dbReference>
<dbReference type="InterPro" id="IPR016032">
    <property type="entry name" value="Sig_transdc_resp-reg_C-effctor"/>
</dbReference>
<accession>A0A6B8KAS4</accession>